<dbReference type="GO" id="GO:0016829">
    <property type="term" value="F:lyase activity"/>
    <property type="evidence" value="ECO:0007669"/>
    <property type="project" value="UniProtKB-KW"/>
</dbReference>
<dbReference type="AlphaFoldDB" id="A0A1M8ABM4"/>
<dbReference type="STRING" id="1230383.A0A1M8ABM4"/>
<organism evidence="8 9">
    <name type="scientific">Malassezia sympodialis (strain ATCC 42132)</name>
    <name type="common">Atopic eczema-associated yeast</name>
    <dbReference type="NCBI Taxonomy" id="1230383"/>
    <lineage>
        <taxon>Eukaryota</taxon>
        <taxon>Fungi</taxon>
        <taxon>Dikarya</taxon>
        <taxon>Basidiomycota</taxon>
        <taxon>Ustilaginomycotina</taxon>
        <taxon>Malasseziomycetes</taxon>
        <taxon>Malasseziales</taxon>
        <taxon>Malasseziaceae</taxon>
        <taxon>Malassezia</taxon>
    </lineage>
</organism>
<dbReference type="GO" id="GO:0005634">
    <property type="term" value="C:nucleus"/>
    <property type="evidence" value="ECO:0007669"/>
    <property type="project" value="TreeGrafter"/>
</dbReference>
<dbReference type="PANTHER" id="PTHR13522:SF3">
    <property type="entry name" value="U6 SNRNA PHOSPHODIESTERASE 1"/>
    <property type="match status" value="1"/>
</dbReference>
<dbReference type="Proteomes" id="UP000186303">
    <property type="component" value="Chromosome 7"/>
</dbReference>
<evidence type="ECO:0000256" key="6">
    <source>
        <dbReference type="ARBA" id="ARBA00030030"/>
    </source>
</evidence>
<gene>
    <name evidence="8" type="ORF">MSYG_3944</name>
</gene>
<keyword evidence="9" id="KW-1185">Reference proteome</keyword>
<proteinExistence type="predicted"/>
<feature type="region of interest" description="Disordered" evidence="7">
    <location>
        <begin position="1"/>
        <end position="23"/>
    </location>
</feature>
<dbReference type="VEuPathDB" id="FungiDB:MSYG_3944"/>
<dbReference type="OrthoDB" id="49151at2759"/>
<dbReference type="GO" id="GO:0034477">
    <property type="term" value="P:U6 snRNA 3'-end processing"/>
    <property type="evidence" value="ECO:0007669"/>
    <property type="project" value="InterPro"/>
</dbReference>
<evidence type="ECO:0000313" key="8">
    <source>
        <dbReference type="EMBL" id="SHO79594.1"/>
    </source>
</evidence>
<dbReference type="Gene3D" id="3.90.1140.10">
    <property type="entry name" value="Cyclic phosphodiesterase"/>
    <property type="match status" value="1"/>
</dbReference>
<evidence type="ECO:0000256" key="4">
    <source>
        <dbReference type="ARBA" id="ARBA00023242"/>
    </source>
</evidence>
<dbReference type="Pfam" id="PF09749">
    <property type="entry name" value="HVSL"/>
    <property type="match status" value="1"/>
</dbReference>
<reference evidence="9" key="1">
    <citation type="journal article" date="2017" name="Nucleic Acids Res.">
        <title>Proteogenomics produces comprehensive and highly accurate protein-coding gene annotation in a complete genome assembly of Malassezia sympodialis.</title>
        <authorList>
            <person name="Zhu Y."/>
            <person name="Engstroem P.G."/>
            <person name="Tellgren-Roth C."/>
            <person name="Baudo C.D."/>
            <person name="Kennell J.C."/>
            <person name="Sun S."/>
            <person name="Billmyre R.B."/>
            <person name="Schroeder M.S."/>
            <person name="Andersson A."/>
            <person name="Holm T."/>
            <person name="Sigurgeirsson B."/>
            <person name="Wu G."/>
            <person name="Sankaranarayanan S.R."/>
            <person name="Siddharthan R."/>
            <person name="Sanyal K."/>
            <person name="Lundeberg J."/>
            <person name="Nystedt B."/>
            <person name="Boekhout T."/>
            <person name="Dawson T.L. Jr."/>
            <person name="Heitman J."/>
            <person name="Scheynius A."/>
            <person name="Lehtioe J."/>
        </authorList>
    </citation>
    <scope>NUCLEOTIDE SEQUENCE [LARGE SCALE GENOMIC DNA]</scope>
    <source>
        <strain evidence="9">ATCC 42132</strain>
    </source>
</reference>
<keyword evidence="3" id="KW-0456">Lyase</keyword>
<keyword evidence="4" id="KW-0539">Nucleus</keyword>
<keyword evidence="2" id="KW-0378">Hydrolase</keyword>
<keyword evidence="1" id="KW-0540">Nuclease</keyword>
<protein>
    <recommendedName>
        <fullName evidence="5">U6 snRNA phosphodiesterase 1</fullName>
    </recommendedName>
    <alternativeName>
        <fullName evidence="6">3'-5' RNA exonuclease USB1</fullName>
    </alternativeName>
</protein>
<evidence type="ECO:0000256" key="5">
    <source>
        <dbReference type="ARBA" id="ARBA00029543"/>
    </source>
</evidence>
<sequence length="231" mass="26035">MVQGLVDYTDSEDETEAPLPKLPPLSMGDEGYKNEWLSFVYVPVPYSLSGLPSLLEKVVAHSHDLMLAYDHMDHEPSLHVSLTRPIILRKHEERSFAEEVLQAVKSLSLPRFSLAFSRFICLPSDSSERVFLCMELSAGWHELYALVQELNPRFQRLFGARGYYDKAQFHASVAFMDDVSVPRQQLIRHGHTLAEALNDALGQELCRVGPLHVSVLAARVGQHVHNIYLAG</sequence>
<name>A0A1M8ABM4_MALS4</name>
<dbReference type="EMBL" id="LT671827">
    <property type="protein sequence ID" value="SHO79594.1"/>
    <property type="molecule type" value="Genomic_DNA"/>
</dbReference>
<evidence type="ECO:0000313" key="9">
    <source>
        <dbReference type="Proteomes" id="UP000186303"/>
    </source>
</evidence>
<dbReference type="PANTHER" id="PTHR13522">
    <property type="entry name" value="U6 SNRNA PHOSPHODIESTERASE 1"/>
    <property type="match status" value="1"/>
</dbReference>
<accession>A0A1M8ABM4</accession>
<evidence type="ECO:0000256" key="3">
    <source>
        <dbReference type="ARBA" id="ARBA00023239"/>
    </source>
</evidence>
<evidence type="ECO:0000256" key="1">
    <source>
        <dbReference type="ARBA" id="ARBA00022722"/>
    </source>
</evidence>
<evidence type="ECO:0000256" key="2">
    <source>
        <dbReference type="ARBA" id="ARBA00022801"/>
    </source>
</evidence>
<evidence type="ECO:0000256" key="7">
    <source>
        <dbReference type="SAM" id="MobiDB-lite"/>
    </source>
</evidence>
<dbReference type="GO" id="GO:0000175">
    <property type="term" value="F:3'-5'-RNA exonuclease activity"/>
    <property type="evidence" value="ECO:0007669"/>
    <property type="project" value="TreeGrafter"/>
</dbReference>
<dbReference type="OMA" id="AGWHELY"/>
<dbReference type="InterPro" id="IPR027521">
    <property type="entry name" value="Usb1"/>
</dbReference>